<evidence type="ECO:0000256" key="13">
    <source>
        <dbReference type="ARBA" id="ARBA00047816"/>
    </source>
</evidence>
<comment type="catalytic activity">
    <reaction evidence="13 15">
        <text>4 Fe(II)-[cytochrome c] + O2 + 8 H(+)(in) = 4 Fe(III)-[cytochrome c] + 2 H2O + 4 H(+)(out)</text>
        <dbReference type="Rhea" id="RHEA:11436"/>
        <dbReference type="Rhea" id="RHEA-COMP:10350"/>
        <dbReference type="Rhea" id="RHEA-COMP:14399"/>
        <dbReference type="ChEBI" id="CHEBI:15377"/>
        <dbReference type="ChEBI" id="CHEBI:15378"/>
        <dbReference type="ChEBI" id="CHEBI:15379"/>
        <dbReference type="ChEBI" id="CHEBI:29033"/>
        <dbReference type="ChEBI" id="CHEBI:29034"/>
        <dbReference type="EC" id="7.1.1.9"/>
    </reaction>
</comment>
<dbReference type="RefSeq" id="WP_143038643.1">
    <property type="nucleotide sequence ID" value="NZ_FNWJ01000002.1"/>
</dbReference>
<evidence type="ECO:0000256" key="7">
    <source>
        <dbReference type="ARBA" id="ARBA00022967"/>
    </source>
</evidence>
<evidence type="ECO:0000256" key="15">
    <source>
        <dbReference type="RuleBase" id="RU004024"/>
    </source>
</evidence>
<dbReference type="CDD" id="cd13919">
    <property type="entry name" value="CuRO_HCO_II_like_5"/>
    <property type="match status" value="1"/>
</dbReference>
<keyword evidence="5 14" id="KW-0812">Transmembrane</keyword>
<evidence type="ECO:0000256" key="14">
    <source>
        <dbReference type="RuleBase" id="RU000456"/>
    </source>
</evidence>
<evidence type="ECO:0000259" key="18">
    <source>
        <dbReference type="PROSITE" id="PS50999"/>
    </source>
</evidence>
<dbReference type="Gene3D" id="1.10.287.90">
    <property type="match status" value="1"/>
</dbReference>
<dbReference type="PANTHER" id="PTHR22888">
    <property type="entry name" value="CYTOCHROME C OXIDASE, SUBUNIT II"/>
    <property type="match status" value="1"/>
</dbReference>
<dbReference type="GO" id="GO:0005507">
    <property type="term" value="F:copper ion binding"/>
    <property type="evidence" value="ECO:0007669"/>
    <property type="project" value="InterPro"/>
</dbReference>
<organism evidence="19 20">
    <name type="scientific">Thermoleophilum album</name>
    <dbReference type="NCBI Taxonomy" id="29539"/>
    <lineage>
        <taxon>Bacteria</taxon>
        <taxon>Bacillati</taxon>
        <taxon>Actinomycetota</taxon>
        <taxon>Thermoleophilia</taxon>
        <taxon>Thermoleophilales</taxon>
        <taxon>Thermoleophilaceae</taxon>
        <taxon>Thermoleophilum</taxon>
    </lineage>
</organism>
<evidence type="ECO:0000256" key="12">
    <source>
        <dbReference type="ARBA" id="ARBA00024688"/>
    </source>
</evidence>
<dbReference type="InterPro" id="IPR014222">
    <property type="entry name" value="Cyt_c_oxidase_su2"/>
</dbReference>
<gene>
    <name evidence="19" type="ORF">SAMN02745716_1326</name>
</gene>
<keyword evidence="6 15" id="KW-0479">Metal-binding</keyword>
<feature type="domain" description="Cytochrome oxidase subunit II transmembrane region profile" evidence="18">
    <location>
        <begin position="21"/>
        <end position="119"/>
    </location>
</feature>
<dbReference type="InterPro" id="IPR002429">
    <property type="entry name" value="CcO_II-like_C"/>
</dbReference>
<evidence type="ECO:0000256" key="6">
    <source>
        <dbReference type="ARBA" id="ARBA00022723"/>
    </source>
</evidence>
<feature type="transmembrane region" description="Helical" evidence="16">
    <location>
        <begin position="47"/>
        <end position="68"/>
    </location>
</feature>
<proteinExistence type="inferred from homology"/>
<dbReference type="OrthoDB" id="9781261at2"/>
<dbReference type="InterPro" id="IPR045187">
    <property type="entry name" value="CcO_II"/>
</dbReference>
<evidence type="ECO:0000256" key="9">
    <source>
        <dbReference type="ARBA" id="ARBA00022989"/>
    </source>
</evidence>
<keyword evidence="11 16" id="KW-0472">Membrane</keyword>
<evidence type="ECO:0000259" key="17">
    <source>
        <dbReference type="PROSITE" id="PS50857"/>
    </source>
</evidence>
<keyword evidence="7" id="KW-1278">Translocase</keyword>
<comment type="cofactor">
    <cofactor evidence="15">
        <name>Cu cation</name>
        <dbReference type="ChEBI" id="CHEBI:23378"/>
    </cofactor>
    <text evidence="15">Binds a copper A center.</text>
</comment>
<dbReference type="GO" id="GO:0042773">
    <property type="term" value="P:ATP synthesis coupled electron transport"/>
    <property type="evidence" value="ECO:0007669"/>
    <property type="project" value="TreeGrafter"/>
</dbReference>
<evidence type="ECO:0000256" key="4">
    <source>
        <dbReference type="ARBA" id="ARBA00022660"/>
    </source>
</evidence>
<evidence type="ECO:0000256" key="8">
    <source>
        <dbReference type="ARBA" id="ARBA00022982"/>
    </source>
</evidence>
<evidence type="ECO:0000313" key="19">
    <source>
        <dbReference type="EMBL" id="SEH13798.1"/>
    </source>
</evidence>
<evidence type="ECO:0000256" key="3">
    <source>
        <dbReference type="ARBA" id="ARBA00022448"/>
    </source>
</evidence>
<keyword evidence="8 14" id="KW-0249">Electron transport</keyword>
<dbReference type="Gene3D" id="2.60.40.420">
    <property type="entry name" value="Cupredoxins - blue copper proteins"/>
    <property type="match status" value="1"/>
</dbReference>
<evidence type="ECO:0000313" key="20">
    <source>
        <dbReference type="Proteomes" id="UP000222056"/>
    </source>
</evidence>
<dbReference type="Pfam" id="PF00116">
    <property type="entry name" value="COX2"/>
    <property type="match status" value="1"/>
</dbReference>
<name>A0A1H6FUF0_THEAL</name>
<comment type="similarity">
    <text evidence="2 14">Belongs to the cytochrome c oxidase subunit 2 family.</text>
</comment>
<dbReference type="GO" id="GO:0005886">
    <property type="term" value="C:plasma membrane"/>
    <property type="evidence" value="ECO:0007669"/>
    <property type="project" value="UniProtKB-SubCell"/>
</dbReference>
<protein>
    <recommendedName>
        <fullName evidence="15">Cytochrome c oxidase subunit 2</fullName>
        <ecNumber evidence="15">7.1.1.9</ecNumber>
    </recommendedName>
</protein>
<feature type="transmembrane region" description="Helical" evidence="16">
    <location>
        <begin position="7"/>
        <end position="27"/>
    </location>
</feature>
<evidence type="ECO:0000256" key="2">
    <source>
        <dbReference type="ARBA" id="ARBA00007866"/>
    </source>
</evidence>
<dbReference type="PROSITE" id="PS00078">
    <property type="entry name" value="COX2"/>
    <property type="match status" value="1"/>
</dbReference>
<sequence>MRRHPVLQMFVIGAVASVVITALALVIDWFPPAASTAADDIDTLYDVVILCSIPIFVLVMTIAIYSVVKFRARPGHEGDGAPLHGNTALEVLWVSIPFVIVAALAAYGLVVLADIEAKKPDAVPIEVTAQQFTWTFRYPQAGGAMSTELVLPRGRQAELRIRTRDVIHSFWVPAMRMKQDAVPGLTTHLRITATRPGSYALVCAELCGVGHTTMRQQVRVVEPERFQAWLRTLRRGHAVAARNSVTSQLLGEKPRSAAPNG</sequence>
<dbReference type="PROSITE" id="PS50999">
    <property type="entry name" value="COX2_TM"/>
    <property type="match status" value="1"/>
</dbReference>
<dbReference type="AlphaFoldDB" id="A0A1H6FUF0"/>
<dbReference type="GO" id="GO:0004129">
    <property type="term" value="F:cytochrome-c oxidase activity"/>
    <property type="evidence" value="ECO:0007669"/>
    <property type="project" value="UniProtKB-EC"/>
</dbReference>
<keyword evidence="3 14" id="KW-0813">Transport</keyword>
<dbReference type="SUPFAM" id="SSF49503">
    <property type="entry name" value="Cupredoxins"/>
    <property type="match status" value="1"/>
</dbReference>
<evidence type="ECO:0000256" key="5">
    <source>
        <dbReference type="ARBA" id="ARBA00022692"/>
    </source>
</evidence>
<comment type="function">
    <text evidence="12 15">Subunits I and II form the functional core of the enzyme complex. Electrons originating in cytochrome c are transferred via heme a and Cu(A) to the binuclear center formed by heme a3 and Cu(B).</text>
</comment>
<dbReference type="InterPro" id="IPR036257">
    <property type="entry name" value="Cyt_c_oxidase_su2_TM_sf"/>
</dbReference>
<dbReference type="PROSITE" id="PS50857">
    <property type="entry name" value="COX2_CUA"/>
    <property type="match status" value="1"/>
</dbReference>
<feature type="transmembrane region" description="Helical" evidence="16">
    <location>
        <begin position="89"/>
        <end position="110"/>
    </location>
</feature>
<keyword evidence="4 14" id="KW-0679">Respiratory chain</keyword>
<keyword evidence="9 16" id="KW-1133">Transmembrane helix</keyword>
<evidence type="ECO:0000256" key="16">
    <source>
        <dbReference type="SAM" id="Phobius"/>
    </source>
</evidence>
<dbReference type="GO" id="GO:0016491">
    <property type="term" value="F:oxidoreductase activity"/>
    <property type="evidence" value="ECO:0007669"/>
    <property type="project" value="InterPro"/>
</dbReference>
<keyword evidence="10 15" id="KW-0186">Copper</keyword>
<dbReference type="InterPro" id="IPR001505">
    <property type="entry name" value="Copper_CuA"/>
</dbReference>
<dbReference type="InterPro" id="IPR011759">
    <property type="entry name" value="Cyt_c_oxidase_su2_TM_dom"/>
</dbReference>
<keyword evidence="20" id="KW-1185">Reference proteome</keyword>
<dbReference type="Proteomes" id="UP000222056">
    <property type="component" value="Unassembled WGS sequence"/>
</dbReference>
<accession>A0A1H6FUF0</accession>
<evidence type="ECO:0000256" key="10">
    <source>
        <dbReference type="ARBA" id="ARBA00023008"/>
    </source>
</evidence>
<reference evidence="20" key="1">
    <citation type="submission" date="2016-10" db="EMBL/GenBank/DDBJ databases">
        <authorList>
            <person name="Varghese N."/>
            <person name="Submissions S."/>
        </authorList>
    </citation>
    <scope>NUCLEOTIDE SEQUENCE [LARGE SCALE GENOMIC DNA]</scope>
    <source>
        <strain evidence="20">ATCC 35263</strain>
    </source>
</reference>
<dbReference type="EMBL" id="FNWJ01000002">
    <property type="protein sequence ID" value="SEH13798.1"/>
    <property type="molecule type" value="Genomic_DNA"/>
</dbReference>
<dbReference type="PANTHER" id="PTHR22888:SF9">
    <property type="entry name" value="CYTOCHROME C OXIDASE SUBUNIT 2"/>
    <property type="match status" value="1"/>
</dbReference>
<dbReference type="SUPFAM" id="SSF81464">
    <property type="entry name" value="Cytochrome c oxidase subunit II-like, transmembrane region"/>
    <property type="match status" value="1"/>
</dbReference>
<dbReference type="InterPro" id="IPR008972">
    <property type="entry name" value="Cupredoxin"/>
</dbReference>
<dbReference type="Pfam" id="PF02790">
    <property type="entry name" value="COX2_TM"/>
    <property type="match status" value="1"/>
</dbReference>
<dbReference type="NCBIfam" id="TIGR02866">
    <property type="entry name" value="CoxB"/>
    <property type="match status" value="1"/>
</dbReference>
<evidence type="ECO:0000256" key="1">
    <source>
        <dbReference type="ARBA" id="ARBA00004141"/>
    </source>
</evidence>
<evidence type="ECO:0000256" key="11">
    <source>
        <dbReference type="ARBA" id="ARBA00023136"/>
    </source>
</evidence>
<feature type="domain" description="Cytochrome oxidase subunit II copper A binding" evidence="17">
    <location>
        <begin position="120"/>
        <end position="232"/>
    </location>
</feature>
<dbReference type="STRING" id="29539.SAMN02745716_1326"/>
<comment type="subcellular location">
    <subcellularLocation>
        <location evidence="14">Cell membrane</location>
        <topology evidence="14">Multi-pass membrane protein</topology>
    </subcellularLocation>
    <subcellularLocation>
        <location evidence="1">Membrane</location>
        <topology evidence="1">Multi-pass membrane protein</topology>
    </subcellularLocation>
</comment>
<dbReference type="EC" id="7.1.1.9" evidence="15"/>